<comment type="caution">
    <text evidence="5">The sequence shown here is derived from an EMBL/GenBank/DDBJ whole genome shotgun (WGS) entry which is preliminary data.</text>
</comment>
<evidence type="ECO:0000259" key="4">
    <source>
        <dbReference type="PROSITE" id="PS50949"/>
    </source>
</evidence>
<dbReference type="InterPro" id="IPR036390">
    <property type="entry name" value="WH_DNA-bd_sf"/>
</dbReference>
<dbReference type="InterPro" id="IPR036388">
    <property type="entry name" value="WH-like_DNA-bd_sf"/>
</dbReference>
<keyword evidence="3" id="KW-0804">Transcription</keyword>
<keyword evidence="6" id="KW-1185">Reference proteome</keyword>
<evidence type="ECO:0000256" key="2">
    <source>
        <dbReference type="ARBA" id="ARBA00023125"/>
    </source>
</evidence>
<evidence type="ECO:0000313" key="5">
    <source>
        <dbReference type="EMBL" id="MCW7552933.1"/>
    </source>
</evidence>
<dbReference type="CDD" id="cd07377">
    <property type="entry name" value="WHTH_GntR"/>
    <property type="match status" value="1"/>
</dbReference>
<protein>
    <submittedName>
        <fullName evidence="5">GntR family transcriptional regulator</fullName>
    </submittedName>
</protein>
<proteinExistence type="predicted"/>
<dbReference type="Gene3D" id="1.20.120.530">
    <property type="entry name" value="GntR ligand-binding domain-like"/>
    <property type="match status" value="1"/>
</dbReference>
<keyword evidence="2" id="KW-0238">DNA-binding</keyword>
<dbReference type="PRINTS" id="PR00035">
    <property type="entry name" value="HTHGNTR"/>
</dbReference>
<dbReference type="Pfam" id="PF00392">
    <property type="entry name" value="GntR"/>
    <property type="match status" value="1"/>
</dbReference>
<dbReference type="InterPro" id="IPR008920">
    <property type="entry name" value="TF_FadR/GntR_C"/>
</dbReference>
<dbReference type="Proteomes" id="UP001209854">
    <property type="component" value="Unassembled WGS sequence"/>
</dbReference>
<dbReference type="SMART" id="SM00345">
    <property type="entry name" value="HTH_GNTR"/>
    <property type="match status" value="1"/>
</dbReference>
<dbReference type="EMBL" id="JAPFCC010000001">
    <property type="protein sequence ID" value="MCW7552933.1"/>
    <property type="molecule type" value="Genomic_DNA"/>
</dbReference>
<dbReference type="PROSITE" id="PS50949">
    <property type="entry name" value="HTH_GNTR"/>
    <property type="match status" value="1"/>
</dbReference>
<sequence length="250" mass="28471">MLRQPLDDRVKIERTALTLRIKVLNALRGAILNFQLLPGDRLVERDLCDLLGVSRTSIREALRHLESEGLVEYLEGKGPRVAVMTSDSAREIYELRCALECMVVELFTLNASEEQVLDLEYALGKLKARLKEGEITAILEMVNHFYEVLYEGCGNKITANLLRQQQARVNYLRATSLSRKKRSRDSDTEMTRIVAAIKSRDVNKAHTACLNHIKKAAEVALKVITEQQKDGEEIQTDIYSVQRVEFPERT</sequence>
<feature type="domain" description="HTH gntR-type" evidence="4">
    <location>
        <begin position="17"/>
        <end position="84"/>
    </location>
</feature>
<dbReference type="InterPro" id="IPR000524">
    <property type="entry name" value="Tscrpt_reg_HTH_GntR"/>
</dbReference>
<dbReference type="InterPro" id="IPR011711">
    <property type="entry name" value="GntR_C"/>
</dbReference>
<dbReference type="PANTHER" id="PTHR43537">
    <property type="entry name" value="TRANSCRIPTIONAL REGULATOR, GNTR FAMILY"/>
    <property type="match status" value="1"/>
</dbReference>
<organism evidence="5 6">
    <name type="scientific">Endozoicomonas gorgoniicola</name>
    <dbReference type="NCBI Taxonomy" id="1234144"/>
    <lineage>
        <taxon>Bacteria</taxon>
        <taxon>Pseudomonadati</taxon>
        <taxon>Pseudomonadota</taxon>
        <taxon>Gammaproteobacteria</taxon>
        <taxon>Oceanospirillales</taxon>
        <taxon>Endozoicomonadaceae</taxon>
        <taxon>Endozoicomonas</taxon>
    </lineage>
</organism>
<dbReference type="SUPFAM" id="SSF48008">
    <property type="entry name" value="GntR ligand-binding domain-like"/>
    <property type="match status" value="1"/>
</dbReference>
<dbReference type="SMART" id="SM00895">
    <property type="entry name" value="FCD"/>
    <property type="match status" value="1"/>
</dbReference>
<name>A0ABT3MU86_9GAMM</name>
<evidence type="ECO:0000313" key="6">
    <source>
        <dbReference type="Proteomes" id="UP001209854"/>
    </source>
</evidence>
<dbReference type="PANTHER" id="PTHR43537:SF24">
    <property type="entry name" value="GLUCONATE OPERON TRANSCRIPTIONAL REPRESSOR"/>
    <property type="match status" value="1"/>
</dbReference>
<accession>A0ABT3MU86</accession>
<reference evidence="5 6" key="1">
    <citation type="submission" date="2022-10" db="EMBL/GenBank/DDBJ databases">
        <title>High-quality genome sequences of two octocoral-associated bacteria, Endozoicomonas euniceicola EF212 and Endozoicomonas gorgoniicola PS125.</title>
        <authorList>
            <person name="Chiou Y.-J."/>
            <person name="Chen Y.-H."/>
        </authorList>
    </citation>
    <scope>NUCLEOTIDE SEQUENCE [LARGE SCALE GENOMIC DNA]</scope>
    <source>
        <strain evidence="5 6">PS125</strain>
    </source>
</reference>
<dbReference type="Pfam" id="PF07729">
    <property type="entry name" value="FCD"/>
    <property type="match status" value="1"/>
</dbReference>
<evidence type="ECO:0000256" key="1">
    <source>
        <dbReference type="ARBA" id="ARBA00023015"/>
    </source>
</evidence>
<dbReference type="SUPFAM" id="SSF46785">
    <property type="entry name" value="Winged helix' DNA-binding domain"/>
    <property type="match status" value="1"/>
</dbReference>
<evidence type="ECO:0000256" key="3">
    <source>
        <dbReference type="ARBA" id="ARBA00023163"/>
    </source>
</evidence>
<keyword evidence="1" id="KW-0805">Transcription regulation</keyword>
<gene>
    <name evidence="5" type="ORF">NX722_09815</name>
</gene>
<dbReference type="Gene3D" id="1.10.10.10">
    <property type="entry name" value="Winged helix-like DNA-binding domain superfamily/Winged helix DNA-binding domain"/>
    <property type="match status" value="1"/>
</dbReference>
<dbReference type="RefSeq" id="WP_262567835.1">
    <property type="nucleotide sequence ID" value="NZ_JAPFCC010000001.1"/>
</dbReference>